<sequence>MKDYIIRAMDKDGYIRVFVASTTNLVEESRKIHNTAPTATAALGRTLTATAIMGSMLKNDKDVVSVQIKGNSLIKSILAVGNSRGEIKGYISNPSVDLAPKRKGKLDVGGAIGNGKIVVIKDLGLREPYIGQSDLVSGEIAEDLTHYFAHSEQQPSAVALGVLVDVDLSVKAAGGYIIQVLPDIEEEALSKLEKRLSEVEPVSTLIDKGYTPEDILNYVCEGFDMKITEKRDIQLKCDCSLERIQGALISIGEVELAKIIEEDEKAEVVCHFCNHKYQFNKQELIDILEQAKS</sequence>
<dbReference type="InterPro" id="IPR000397">
    <property type="entry name" value="Heat_shock_Hsp33"/>
</dbReference>
<evidence type="ECO:0000256" key="2">
    <source>
        <dbReference type="ARBA" id="ARBA00022833"/>
    </source>
</evidence>
<dbReference type="InterPro" id="IPR016153">
    <property type="entry name" value="Heat_shock_Hsp33_N"/>
</dbReference>
<keyword evidence="4 6" id="KW-0143">Chaperone</keyword>
<dbReference type="GO" id="GO:0005737">
    <property type="term" value="C:cytoplasm"/>
    <property type="evidence" value="ECO:0007669"/>
    <property type="project" value="UniProtKB-SubCell"/>
</dbReference>
<gene>
    <name evidence="6 7" type="primary">hslO</name>
    <name evidence="7" type="ORF">CLPU_16c00210</name>
</gene>
<dbReference type="Gene3D" id="3.90.1280.10">
    <property type="entry name" value="HSP33 redox switch-like"/>
    <property type="match status" value="1"/>
</dbReference>
<dbReference type="PANTHER" id="PTHR30111:SF1">
    <property type="entry name" value="33 KDA CHAPERONIN"/>
    <property type="match status" value="1"/>
</dbReference>
<keyword evidence="8" id="KW-1185">Reference proteome</keyword>
<keyword evidence="5 6" id="KW-0676">Redox-active center</keyword>
<evidence type="ECO:0000256" key="5">
    <source>
        <dbReference type="ARBA" id="ARBA00023284"/>
    </source>
</evidence>
<keyword evidence="3 6" id="KW-1015">Disulfide bond</keyword>
<feature type="disulfide bond" description="Redox-active" evidence="6">
    <location>
        <begin position="270"/>
        <end position="273"/>
    </location>
</feature>
<dbReference type="CDD" id="cd00498">
    <property type="entry name" value="Hsp33"/>
    <property type="match status" value="1"/>
</dbReference>
<keyword evidence="2 6" id="KW-0862">Zinc</keyword>
<comment type="subcellular location">
    <subcellularLocation>
        <location evidence="6">Cytoplasm</location>
    </subcellularLocation>
</comment>
<proteinExistence type="inferred from homology"/>
<dbReference type="GO" id="GO:0042026">
    <property type="term" value="P:protein refolding"/>
    <property type="evidence" value="ECO:0007669"/>
    <property type="project" value="TreeGrafter"/>
</dbReference>
<evidence type="ECO:0000256" key="4">
    <source>
        <dbReference type="ARBA" id="ARBA00023186"/>
    </source>
</evidence>
<feature type="disulfide bond" description="Redox-active" evidence="6">
    <location>
        <begin position="237"/>
        <end position="239"/>
    </location>
</feature>
<evidence type="ECO:0000256" key="3">
    <source>
        <dbReference type="ARBA" id="ARBA00023157"/>
    </source>
</evidence>
<organism evidence="7 8">
    <name type="scientific">Gottschalkia purinilytica</name>
    <name type="common">Clostridium purinilyticum</name>
    <dbReference type="NCBI Taxonomy" id="1503"/>
    <lineage>
        <taxon>Bacteria</taxon>
        <taxon>Bacillati</taxon>
        <taxon>Bacillota</taxon>
        <taxon>Tissierellia</taxon>
        <taxon>Tissierellales</taxon>
        <taxon>Gottschalkiaceae</taxon>
        <taxon>Gottschalkia</taxon>
    </lineage>
</organism>
<dbReference type="Pfam" id="PF01430">
    <property type="entry name" value="HSP33"/>
    <property type="match status" value="1"/>
</dbReference>
<comment type="similarity">
    <text evidence="6">Belongs to the HSP33 family.</text>
</comment>
<dbReference type="GO" id="GO:0044183">
    <property type="term" value="F:protein folding chaperone"/>
    <property type="evidence" value="ECO:0007669"/>
    <property type="project" value="TreeGrafter"/>
</dbReference>
<dbReference type="PANTHER" id="PTHR30111">
    <property type="entry name" value="33 KDA CHAPERONIN"/>
    <property type="match status" value="1"/>
</dbReference>
<comment type="PTM">
    <text evidence="6">Under oxidizing conditions two disulfide bonds are formed involving the reactive cysteines. Under reducing conditions zinc is bound to the reactive cysteines and the protein is inactive.</text>
</comment>
<dbReference type="EMBL" id="LGSS01000016">
    <property type="protein sequence ID" value="KNF07468.1"/>
    <property type="molecule type" value="Genomic_DNA"/>
</dbReference>
<evidence type="ECO:0000256" key="6">
    <source>
        <dbReference type="HAMAP-Rule" id="MF_00117"/>
    </source>
</evidence>
<name>A0A0L0W7F8_GOTPU</name>
<dbReference type="GO" id="GO:0051082">
    <property type="term" value="F:unfolded protein binding"/>
    <property type="evidence" value="ECO:0007669"/>
    <property type="project" value="UniProtKB-UniRule"/>
</dbReference>
<evidence type="ECO:0000313" key="7">
    <source>
        <dbReference type="EMBL" id="KNF07468.1"/>
    </source>
</evidence>
<dbReference type="InterPro" id="IPR016154">
    <property type="entry name" value="Heat_shock_Hsp33_C"/>
</dbReference>
<dbReference type="PATRIC" id="fig|1503.3.peg.642"/>
<dbReference type="SUPFAM" id="SSF118352">
    <property type="entry name" value="HSP33 redox switch-like"/>
    <property type="match status" value="1"/>
</dbReference>
<reference evidence="8" key="1">
    <citation type="submission" date="2015-07" db="EMBL/GenBank/DDBJ databases">
        <title>Draft genome sequence of the purine-degrading Gottschalkia purinilyticum DSM 1384 (formerly Clostridium purinilyticum).</title>
        <authorList>
            <person name="Poehlein A."/>
            <person name="Schiel-Bengelsdorf B."/>
            <person name="Bengelsdorf F.R."/>
            <person name="Daniel R."/>
            <person name="Duerre P."/>
        </authorList>
    </citation>
    <scope>NUCLEOTIDE SEQUENCE [LARGE SCALE GENOMIC DNA]</scope>
    <source>
        <strain evidence="8">DSM 1384</strain>
    </source>
</reference>
<evidence type="ECO:0000256" key="1">
    <source>
        <dbReference type="ARBA" id="ARBA00022490"/>
    </source>
</evidence>
<dbReference type="STRING" id="1503.CLPU_16c00210"/>
<accession>A0A0L0W7F8</accession>
<dbReference type="Gene3D" id="3.55.30.10">
    <property type="entry name" value="Hsp33 domain"/>
    <property type="match status" value="1"/>
</dbReference>
<evidence type="ECO:0000313" key="8">
    <source>
        <dbReference type="Proteomes" id="UP000037267"/>
    </source>
</evidence>
<dbReference type="HAMAP" id="MF_00117">
    <property type="entry name" value="HslO"/>
    <property type="match status" value="1"/>
</dbReference>
<dbReference type="AlphaFoldDB" id="A0A0L0W7F8"/>
<dbReference type="Proteomes" id="UP000037267">
    <property type="component" value="Unassembled WGS sequence"/>
</dbReference>
<dbReference type="PIRSF" id="PIRSF005261">
    <property type="entry name" value="Heat_shock_Hsp33"/>
    <property type="match status" value="1"/>
</dbReference>
<dbReference type="RefSeq" id="WP_050356183.1">
    <property type="nucleotide sequence ID" value="NZ_LGSS01000016.1"/>
</dbReference>
<comment type="caution">
    <text evidence="7">The sequence shown here is derived from an EMBL/GenBank/DDBJ whole genome shotgun (WGS) entry which is preliminary data.</text>
</comment>
<dbReference type="NCBIfam" id="NF001033">
    <property type="entry name" value="PRK00114.1"/>
    <property type="match status" value="1"/>
</dbReference>
<dbReference type="OrthoDB" id="9776534at2"/>
<protein>
    <recommendedName>
        <fullName evidence="6">33 kDa chaperonin</fullName>
    </recommendedName>
    <alternativeName>
        <fullName evidence="6">Heat shock protein 33 homolog</fullName>
        <shortName evidence="6">HSP33</shortName>
    </alternativeName>
</protein>
<dbReference type="SUPFAM" id="SSF64397">
    <property type="entry name" value="Hsp33 domain"/>
    <property type="match status" value="1"/>
</dbReference>
<comment type="function">
    <text evidence="6">Redox regulated molecular chaperone. Protects both thermally unfolding and oxidatively damaged proteins from irreversible aggregation. Plays an important role in the bacterial defense system toward oxidative stress.</text>
</comment>
<keyword evidence="1 6" id="KW-0963">Cytoplasm</keyword>